<name>A0A4U5M977_STECR</name>
<evidence type="ECO:0000256" key="1">
    <source>
        <dbReference type="SAM" id="Phobius"/>
    </source>
</evidence>
<dbReference type="AlphaFoldDB" id="A0A4U5M977"/>
<accession>A0A4U5M977</accession>
<dbReference type="EMBL" id="AZBU02000009">
    <property type="protein sequence ID" value="TKR65549.1"/>
    <property type="molecule type" value="Genomic_DNA"/>
</dbReference>
<evidence type="ECO:0000313" key="3">
    <source>
        <dbReference type="Proteomes" id="UP000298663"/>
    </source>
</evidence>
<proteinExistence type="predicted"/>
<keyword evidence="3" id="KW-1185">Reference proteome</keyword>
<gene>
    <name evidence="2" type="ORF">L596_025938</name>
</gene>
<reference evidence="2 3" key="2">
    <citation type="journal article" date="2019" name="G3 (Bethesda)">
        <title>Hybrid Assembly of the Genome of the Entomopathogenic Nematode Steinernema carpocapsae Identifies the X-Chromosome.</title>
        <authorList>
            <person name="Serra L."/>
            <person name="Macchietto M."/>
            <person name="Macias-Munoz A."/>
            <person name="McGill C.J."/>
            <person name="Rodriguez I.M."/>
            <person name="Rodriguez B."/>
            <person name="Murad R."/>
            <person name="Mortazavi A."/>
        </authorList>
    </citation>
    <scope>NUCLEOTIDE SEQUENCE [LARGE SCALE GENOMIC DNA]</scope>
    <source>
        <strain evidence="2 3">ALL</strain>
    </source>
</reference>
<organism evidence="2 3">
    <name type="scientific">Steinernema carpocapsae</name>
    <name type="common">Entomopathogenic nematode</name>
    <dbReference type="NCBI Taxonomy" id="34508"/>
    <lineage>
        <taxon>Eukaryota</taxon>
        <taxon>Metazoa</taxon>
        <taxon>Ecdysozoa</taxon>
        <taxon>Nematoda</taxon>
        <taxon>Chromadorea</taxon>
        <taxon>Rhabditida</taxon>
        <taxon>Tylenchina</taxon>
        <taxon>Panagrolaimomorpha</taxon>
        <taxon>Strongyloidoidea</taxon>
        <taxon>Steinernematidae</taxon>
        <taxon>Steinernema</taxon>
    </lineage>
</organism>
<evidence type="ECO:0000313" key="2">
    <source>
        <dbReference type="EMBL" id="TKR65549.1"/>
    </source>
</evidence>
<keyword evidence="1" id="KW-0812">Transmembrane</keyword>
<keyword evidence="1" id="KW-1133">Transmembrane helix</keyword>
<keyword evidence="1" id="KW-0472">Membrane</keyword>
<comment type="caution">
    <text evidence="2">The sequence shown here is derived from an EMBL/GenBank/DDBJ whole genome shotgun (WGS) entry which is preliminary data.</text>
</comment>
<reference evidence="2 3" key="1">
    <citation type="journal article" date="2015" name="Genome Biol.">
        <title>Comparative genomics of Steinernema reveals deeply conserved gene regulatory networks.</title>
        <authorList>
            <person name="Dillman A.R."/>
            <person name="Macchietto M."/>
            <person name="Porter C.F."/>
            <person name="Rogers A."/>
            <person name="Williams B."/>
            <person name="Antoshechkin I."/>
            <person name="Lee M.M."/>
            <person name="Goodwin Z."/>
            <person name="Lu X."/>
            <person name="Lewis E.E."/>
            <person name="Goodrich-Blair H."/>
            <person name="Stock S.P."/>
            <person name="Adams B.J."/>
            <person name="Sternberg P.W."/>
            <person name="Mortazavi A."/>
        </authorList>
    </citation>
    <scope>NUCLEOTIDE SEQUENCE [LARGE SCALE GENOMIC DNA]</scope>
    <source>
        <strain evidence="2 3">ALL</strain>
    </source>
</reference>
<sequence>MLSLKMCLGSSGLVIGTLTSFQGSYSLLSDTLDRVPLLGVPGTYRLPKLSNAKDLVFGVFVGLLLGFSSYFVAESDVEALTRPAAVIKELSNSTSSIRCIVIIQPHTLKPAKYIEAVRDTYSNQTLYFTTSKTLQETFKEDLKIYFIDRLKTDLLLLVAFPPRAHFRA</sequence>
<dbReference type="Proteomes" id="UP000298663">
    <property type="component" value="Unassembled WGS sequence"/>
</dbReference>
<feature type="transmembrane region" description="Helical" evidence="1">
    <location>
        <begin position="55"/>
        <end position="73"/>
    </location>
</feature>
<protein>
    <submittedName>
        <fullName evidence="2">Uncharacterized protein</fullName>
    </submittedName>
</protein>